<evidence type="ECO:0008006" key="4">
    <source>
        <dbReference type="Google" id="ProtNLM"/>
    </source>
</evidence>
<feature type="transmembrane region" description="Helical" evidence="1">
    <location>
        <begin position="352"/>
        <end position="375"/>
    </location>
</feature>
<feature type="transmembrane region" description="Helical" evidence="1">
    <location>
        <begin position="106"/>
        <end position="127"/>
    </location>
</feature>
<keyword evidence="1" id="KW-1133">Transmembrane helix</keyword>
<evidence type="ECO:0000313" key="2">
    <source>
        <dbReference type="EMBL" id="VXB80216.1"/>
    </source>
</evidence>
<feature type="transmembrane region" description="Helical" evidence="1">
    <location>
        <begin position="387"/>
        <end position="410"/>
    </location>
</feature>
<protein>
    <recommendedName>
        <fullName evidence="4">MFS transporter</fullName>
    </recommendedName>
</protein>
<feature type="transmembrane region" description="Helical" evidence="1">
    <location>
        <begin position="50"/>
        <end position="68"/>
    </location>
</feature>
<dbReference type="Pfam" id="PF18943">
    <property type="entry name" value="DUF5690"/>
    <property type="match status" value="1"/>
</dbReference>
<keyword evidence="1" id="KW-0812">Transmembrane</keyword>
<dbReference type="SUPFAM" id="SSF103473">
    <property type="entry name" value="MFS general substrate transporter"/>
    <property type="match status" value="1"/>
</dbReference>
<evidence type="ECO:0000256" key="1">
    <source>
        <dbReference type="SAM" id="Phobius"/>
    </source>
</evidence>
<feature type="transmembrane region" description="Helical" evidence="1">
    <location>
        <begin position="294"/>
        <end position="312"/>
    </location>
</feature>
<name>A0A653TWL2_9FLAO</name>
<keyword evidence="3" id="KW-1185">Reference proteome</keyword>
<dbReference type="AlphaFoldDB" id="A0A653TWL2"/>
<dbReference type="InterPro" id="IPR036259">
    <property type="entry name" value="MFS_trans_sf"/>
</dbReference>
<evidence type="ECO:0000313" key="3">
    <source>
        <dbReference type="Proteomes" id="UP000430202"/>
    </source>
</evidence>
<dbReference type="InterPro" id="IPR043745">
    <property type="entry name" value="DUF5690"/>
</dbReference>
<gene>
    <name evidence="2" type="ORF">MARI151_30635</name>
</gene>
<feature type="transmembrane region" description="Helical" evidence="1">
    <location>
        <begin position="318"/>
        <end position="340"/>
    </location>
</feature>
<feature type="transmembrane region" description="Helical" evidence="1">
    <location>
        <begin position="134"/>
        <end position="155"/>
    </location>
</feature>
<sequence length="432" mass="49072">MFKISKINMNVLLNGAFASFGLYFCMYAFRKPFSVATFDGQFLFGIDYKILLILAQVVGYMLSKFIGIRVVSSLKAQHRVAYLTGMILFAELTLVLFGLLPKPYNFILFFFNGLSLGMIWGITFSYLEGRKMTEILSIILCSSFIVSSGAVKSVGLWLMTTYAISEFWMPAVTGAIFLLPFFKCLYFLKKLPPPTTEDICLRKKRKPMCAADRKQVFKRFSFPIIILVVFYTALTALRDFRDNFSRELWDSVGYAGDASIYTLAELPIAFLVLLVLGLFGLVKNNFKAFMGFHFLLILASILVGVSTFLFQHGAMSPVYWMVLIGFGLYACYVPFNCIFFDRMIATFKIKGNAGYLIYIADSFGYLGSMAVLLYKNFGQPNSSWLQFFVNATYCIAFLGVGVSVVSMFYFQKKYKQDNSSFHFKIPMVNGRY</sequence>
<organism evidence="2 3">
    <name type="scientific">Maribacter litoralis</name>
    <dbReference type="NCBI Taxonomy" id="2059726"/>
    <lineage>
        <taxon>Bacteria</taxon>
        <taxon>Pseudomonadati</taxon>
        <taxon>Bacteroidota</taxon>
        <taxon>Flavobacteriia</taxon>
        <taxon>Flavobacteriales</taxon>
        <taxon>Flavobacteriaceae</taxon>
        <taxon>Maribacter</taxon>
    </lineage>
</organism>
<reference evidence="2 3" key="1">
    <citation type="submission" date="2019-10" db="EMBL/GenBank/DDBJ databases">
        <authorList>
            <person name="Karimi E."/>
        </authorList>
    </citation>
    <scope>NUCLEOTIDE SEQUENCE [LARGE SCALE GENOMIC DNA]</scope>
    <source>
        <strain evidence="2">Maribacter sp. 151</strain>
    </source>
</reference>
<feature type="transmembrane region" description="Helical" evidence="1">
    <location>
        <begin position="220"/>
        <end position="238"/>
    </location>
</feature>
<feature type="transmembrane region" description="Helical" evidence="1">
    <location>
        <begin position="167"/>
        <end position="188"/>
    </location>
</feature>
<feature type="transmembrane region" description="Helical" evidence="1">
    <location>
        <begin position="258"/>
        <end position="282"/>
    </location>
</feature>
<keyword evidence="1" id="KW-0472">Membrane</keyword>
<feature type="transmembrane region" description="Helical" evidence="1">
    <location>
        <begin position="12"/>
        <end position="30"/>
    </location>
</feature>
<accession>A0A653TWL2</accession>
<feature type="transmembrane region" description="Helical" evidence="1">
    <location>
        <begin position="80"/>
        <end position="100"/>
    </location>
</feature>
<proteinExistence type="predicted"/>
<dbReference type="EMBL" id="CABWLR010000003">
    <property type="protein sequence ID" value="VXB80216.1"/>
    <property type="molecule type" value="Genomic_DNA"/>
</dbReference>
<dbReference type="Proteomes" id="UP000430202">
    <property type="component" value="Unassembled WGS sequence"/>
</dbReference>